<name>A0A919T6T7_9ACTN</name>
<keyword evidence="3" id="KW-1185">Reference proteome</keyword>
<reference evidence="2 3" key="1">
    <citation type="submission" date="2021-03" db="EMBL/GenBank/DDBJ databases">
        <title>Whole genome shotgun sequence of Actinoplanes toevensis NBRC 105298.</title>
        <authorList>
            <person name="Komaki H."/>
            <person name="Tamura T."/>
        </authorList>
    </citation>
    <scope>NUCLEOTIDE SEQUENCE [LARGE SCALE GENOMIC DNA]</scope>
    <source>
        <strain evidence="2 3">NBRC 105298</strain>
    </source>
</reference>
<proteinExistence type="predicted"/>
<evidence type="ECO:0000313" key="2">
    <source>
        <dbReference type="EMBL" id="GIM90090.1"/>
    </source>
</evidence>
<protein>
    <submittedName>
        <fullName evidence="2">Uncharacterized protein</fullName>
    </submittedName>
</protein>
<dbReference type="RefSeq" id="WP_213006024.1">
    <property type="nucleotide sequence ID" value="NZ_BOQN01000022.1"/>
</dbReference>
<gene>
    <name evidence="2" type="ORF">Ato02nite_018830</name>
</gene>
<sequence length="211" mass="23290">MPALHRMIATELLRERLVEGSPDPLRLALTQLLKPMRSAARDELINRGALLARAVRGRPVTARGRCPARPPGHRPTRHPAKTPEYYLRRASTGDGAWEPVAPGGYADALIADIRRMLLEKLSNGVPIADVTELDREIRRHEEEYGPLVVVLHDPPDPALGERLNAEFPRVAFVYVTPGGETAYDGVPLFGLSPAQEVALIRLGTKLHSRFP</sequence>
<comment type="caution">
    <text evidence="2">The sequence shown here is derived from an EMBL/GenBank/DDBJ whole genome shotgun (WGS) entry which is preliminary data.</text>
</comment>
<feature type="region of interest" description="Disordered" evidence="1">
    <location>
        <begin position="61"/>
        <end position="80"/>
    </location>
</feature>
<evidence type="ECO:0000256" key="1">
    <source>
        <dbReference type="SAM" id="MobiDB-lite"/>
    </source>
</evidence>
<organism evidence="2 3">
    <name type="scientific">Paractinoplanes toevensis</name>
    <dbReference type="NCBI Taxonomy" id="571911"/>
    <lineage>
        <taxon>Bacteria</taxon>
        <taxon>Bacillati</taxon>
        <taxon>Actinomycetota</taxon>
        <taxon>Actinomycetes</taxon>
        <taxon>Micromonosporales</taxon>
        <taxon>Micromonosporaceae</taxon>
        <taxon>Paractinoplanes</taxon>
    </lineage>
</organism>
<evidence type="ECO:0000313" key="3">
    <source>
        <dbReference type="Proteomes" id="UP000677082"/>
    </source>
</evidence>
<feature type="compositionally biased region" description="Basic residues" evidence="1">
    <location>
        <begin position="71"/>
        <end position="80"/>
    </location>
</feature>
<dbReference type="EMBL" id="BOQN01000022">
    <property type="protein sequence ID" value="GIM90090.1"/>
    <property type="molecule type" value="Genomic_DNA"/>
</dbReference>
<accession>A0A919T6T7</accession>
<dbReference type="Proteomes" id="UP000677082">
    <property type="component" value="Unassembled WGS sequence"/>
</dbReference>
<dbReference type="AlphaFoldDB" id="A0A919T6T7"/>